<dbReference type="SUPFAM" id="SSF58104">
    <property type="entry name" value="Methyl-accepting chemotaxis protein (MCP) signaling domain"/>
    <property type="match status" value="1"/>
</dbReference>
<keyword evidence="1 3" id="KW-0807">Transducer</keyword>
<feature type="transmembrane region" description="Helical" evidence="4">
    <location>
        <begin position="45"/>
        <end position="63"/>
    </location>
</feature>
<dbReference type="PRINTS" id="PR00260">
    <property type="entry name" value="CHEMTRNSDUCR"/>
</dbReference>
<dbReference type="PANTHER" id="PTHR32089:SF112">
    <property type="entry name" value="LYSOZYME-LIKE PROTEIN-RELATED"/>
    <property type="match status" value="1"/>
</dbReference>
<keyword evidence="4" id="KW-0812">Transmembrane</keyword>
<dbReference type="RefSeq" id="WP_151861088.1">
    <property type="nucleotide sequence ID" value="NZ_WBZC01000025.1"/>
</dbReference>
<name>A0A6I0FFQ4_9FIRM</name>
<dbReference type="PROSITE" id="PS50111">
    <property type="entry name" value="CHEMOTAXIS_TRANSDUC_2"/>
    <property type="match status" value="1"/>
</dbReference>
<keyword evidence="7" id="KW-1185">Reference proteome</keyword>
<evidence type="ECO:0000259" key="5">
    <source>
        <dbReference type="PROSITE" id="PS50111"/>
    </source>
</evidence>
<feature type="transmembrane region" description="Helical" evidence="4">
    <location>
        <begin position="120"/>
        <end position="138"/>
    </location>
</feature>
<evidence type="ECO:0000256" key="2">
    <source>
        <dbReference type="ARBA" id="ARBA00029447"/>
    </source>
</evidence>
<dbReference type="Gene3D" id="1.10.287.950">
    <property type="entry name" value="Methyl-accepting chemotaxis protein"/>
    <property type="match status" value="1"/>
</dbReference>
<sequence>MSKNSLVKYDFTKVSRFNVILILIFSSLLIAQGYFVGGIPHAIKVATATLSTTFIAFIMFLLIRRQLINITIGGIIICFAPIVSALSLLYFNEGSIAKSVFLVFCIAICQVALYFRSKMILYYAIIFNLTISLYYYRFPDILMGGSNHSIRDLITRMIILNCMFLVLYFLAKWGNEYIATAVEKEKQGSELLEKLNNTMEKLKGGIVILNGSITKSSEGIEDIKEASGNITVSINEISKGVEEEASEVYSISNSMNSATVSIAEVKQLSKDIKSISDTIINIVSQNSDEINKMNDQMNTIRSSVSSSLSTVIELQDNMNNINSFLTGITDIAEQTNLLALNAAIEAARAGEAGKGFAVVADEVRKLAEQSSKTANEIYDIILKTQEKTKTALERAQEGNRAVEIGTGVVKEVHQGFETIKNSFNSMGKKIENEDSMIEEITDTFAMVQEKLESIAAISEEHAAASEEILASIENENSRIIDLAEETKTIRNLSNDLENLCK</sequence>
<dbReference type="SMART" id="SM00283">
    <property type="entry name" value="MA"/>
    <property type="match status" value="1"/>
</dbReference>
<evidence type="ECO:0000313" key="6">
    <source>
        <dbReference type="EMBL" id="KAB3534791.1"/>
    </source>
</evidence>
<dbReference type="AlphaFoldDB" id="A0A6I0FFQ4"/>
<feature type="domain" description="Methyl-accepting transducer" evidence="5">
    <location>
        <begin position="219"/>
        <end position="476"/>
    </location>
</feature>
<gene>
    <name evidence="6" type="ORF">F8154_07980</name>
</gene>
<comment type="caution">
    <text evidence="6">The sequence shown here is derived from an EMBL/GenBank/DDBJ whole genome shotgun (WGS) entry which is preliminary data.</text>
</comment>
<dbReference type="EMBL" id="WBZC01000025">
    <property type="protein sequence ID" value="KAB3534791.1"/>
    <property type="molecule type" value="Genomic_DNA"/>
</dbReference>
<dbReference type="GO" id="GO:0004888">
    <property type="term" value="F:transmembrane signaling receptor activity"/>
    <property type="evidence" value="ECO:0007669"/>
    <property type="project" value="InterPro"/>
</dbReference>
<feature type="transmembrane region" description="Helical" evidence="4">
    <location>
        <begin position="20"/>
        <end position="39"/>
    </location>
</feature>
<dbReference type="GO" id="GO:0006935">
    <property type="term" value="P:chemotaxis"/>
    <property type="evidence" value="ECO:0007669"/>
    <property type="project" value="InterPro"/>
</dbReference>
<evidence type="ECO:0000256" key="4">
    <source>
        <dbReference type="SAM" id="Phobius"/>
    </source>
</evidence>
<dbReference type="InterPro" id="IPR004089">
    <property type="entry name" value="MCPsignal_dom"/>
</dbReference>
<dbReference type="OrthoDB" id="2542987at2"/>
<dbReference type="InterPro" id="IPR004090">
    <property type="entry name" value="Chemotax_Me-accpt_rcpt"/>
</dbReference>
<accession>A0A6I0FFQ4</accession>
<proteinExistence type="inferred from homology"/>
<evidence type="ECO:0000313" key="7">
    <source>
        <dbReference type="Proteomes" id="UP000432715"/>
    </source>
</evidence>
<keyword evidence="4" id="KW-0472">Membrane</keyword>
<dbReference type="Proteomes" id="UP000432715">
    <property type="component" value="Unassembled WGS sequence"/>
</dbReference>
<dbReference type="PANTHER" id="PTHR32089">
    <property type="entry name" value="METHYL-ACCEPTING CHEMOTAXIS PROTEIN MCPB"/>
    <property type="match status" value="1"/>
</dbReference>
<feature type="transmembrane region" description="Helical" evidence="4">
    <location>
        <begin position="70"/>
        <end position="90"/>
    </location>
</feature>
<evidence type="ECO:0000256" key="1">
    <source>
        <dbReference type="ARBA" id="ARBA00023224"/>
    </source>
</evidence>
<reference evidence="6 7" key="1">
    <citation type="submission" date="2019-10" db="EMBL/GenBank/DDBJ databases">
        <title>Alkaliphilus serpentinus sp. nov. and Alkaliphilus pronyensis sp. nov., two novel anaerobic alkaliphilic species isolated from the serpentinized-hosted hydrothermal field of the Prony Bay (New Caledonia).</title>
        <authorList>
            <person name="Postec A."/>
        </authorList>
    </citation>
    <scope>NUCLEOTIDE SEQUENCE [LARGE SCALE GENOMIC DNA]</scope>
    <source>
        <strain evidence="6 7">LacV</strain>
    </source>
</reference>
<comment type="similarity">
    <text evidence="2">Belongs to the methyl-accepting chemotaxis (MCP) protein family.</text>
</comment>
<dbReference type="CDD" id="cd11386">
    <property type="entry name" value="MCP_signal"/>
    <property type="match status" value="1"/>
</dbReference>
<protein>
    <submittedName>
        <fullName evidence="6">Methyl-accepting chemotaxis protein</fullName>
    </submittedName>
</protein>
<dbReference type="GO" id="GO:0007165">
    <property type="term" value="P:signal transduction"/>
    <property type="evidence" value="ECO:0007669"/>
    <property type="project" value="UniProtKB-KW"/>
</dbReference>
<organism evidence="6 7">
    <name type="scientific">Alkaliphilus pronyensis</name>
    <dbReference type="NCBI Taxonomy" id="1482732"/>
    <lineage>
        <taxon>Bacteria</taxon>
        <taxon>Bacillati</taxon>
        <taxon>Bacillota</taxon>
        <taxon>Clostridia</taxon>
        <taxon>Peptostreptococcales</taxon>
        <taxon>Natronincolaceae</taxon>
        <taxon>Alkaliphilus</taxon>
    </lineage>
</organism>
<keyword evidence="4" id="KW-1133">Transmembrane helix</keyword>
<feature type="transmembrane region" description="Helical" evidence="4">
    <location>
        <begin position="96"/>
        <end position="115"/>
    </location>
</feature>
<evidence type="ECO:0000256" key="3">
    <source>
        <dbReference type="PROSITE-ProRule" id="PRU00284"/>
    </source>
</evidence>
<feature type="transmembrane region" description="Helical" evidence="4">
    <location>
        <begin position="153"/>
        <end position="171"/>
    </location>
</feature>
<dbReference type="Pfam" id="PF00015">
    <property type="entry name" value="MCPsignal"/>
    <property type="match status" value="1"/>
</dbReference>
<dbReference type="GO" id="GO:0016020">
    <property type="term" value="C:membrane"/>
    <property type="evidence" value="ECO:0007669"/>
    <property type="project" value="InterPro"/>
</dbReference>